<dbReference type="InterPro" id="IPR002068">
    <property type="entry name" value="A-crystallin/Hsp20_dom"/>
</dbReference>
<name>A0A6I1IHH1_9BURK</name>
<dbReference type="Pfam" id="PF00011">
    <property type="entry name" value="HSP20"/>
    <property type="match status" value="1"/>
</dbReference>
<dbReference type="SUPFAM" id="SSF49764">
    <property type="entry name" value="HSP20-like chaperones"/>
    <property type="match status" value="1"/>
</dbReference>
<gene>
    <name evidence="4" type="ORF">GCN75_00740</name>
</gene>
<evidence type="ECO:0000313" key="4">
    <source>
        <dbReference type="EMBL" id="KAB8066828.1"/>
    </source>
</evidence>
<proteinExistence type="inferred from homology"/>
<dbReference type="InterPro" id="IPR008978">
    <property type="entry name" value="HSP20-like_chaperone"/>
</dbReference>
<dbReference type="AlphaFoldDB" id="A0A6I1IHH1"/>
<sequence length="150" mass="17012">MANHLIRRDPQHPLGRFDPFSDMEEFMHDFFAPVLHVRDVGNGRMRVDISETEQTYLVQADLPGVSKDDIKVSIDGNRVSISAERKNERETRDAGGKIVRSEREYGQQYRSFVLPQEVDDAGAQARYQDGVLLLDLPKKEGTGGRQLAIQ</sequence>
<dbReference type="Proteomes" id="UP000468717">
    <property type="component" value="Unassembled WGS sequence"/>
</dbReference>
<organism evidence="4 5">
    <name type="scientific">Janthinobacterium violaceinigrum</name>
    <dbReference type="NCBI Taxonomy" id="2654252"/>
    <lineage>
        <taxon>Bacteria</taxon>
        <taxon>Pseudomonadati</taxon>
        <taxon>Pseudomonadota</taxon>
        <taxon>Betaproteobacteria</taxon>
        <taxon>Burkholderiales</taxon>
        <taxon>Oxalobacteraceae</taxon>
        <taxon>Janthinobacterium</taxon>
    </lineage>
</organism>
<feature type="domain" description="SHSP" evidence="3">
    <location>
        <begin position="38"/>
        <end position="150"/>
    </location>
</feature>
<accession>A0A6I1IHH1</accession>
<reference evidence="4 5" key="1">
    <citation type="submission" date="2019-10" db="EMBL/GenBank/DDBJ databases">
        <title>Three novel species isolated from a subtropical stream in China.</title>
        <authorList>
            <person name="Lu H."/>
        </authorList>
    </citation>
    <scope>NUCLEOTIDE SEQUENCE [LARGE SCALE GENOMIC DNA]</scope>
    <source>
        <strain evidence="4 5">FT13W</strain>
    </source>
</reference>
<evidence type="ECO:0000256" key="2">
    <source>
        <dbReference type="RuleBase" id="RU003616"/>
    </source>
</evidence>
<comment type="similarity">
    <text evidence="1 2">Belongs to the small heat shock protein (HSP20) family.</text>
</comment>
<dbReference type="EMBL" id="WFLI01000001">
    <property type="protein sequence ID" value="KAB8066828.1"/>
    <property type="molecule type" value="Genomic_DNA"/>
</dbReference>
<evidence type="ECO:0000259" key="3">
    <source>
        <dbReference type="PROSITE" id="PS01031"/>
    </source>
</evidence>
<evidence type="ECO:0000256" key="1">
    <source>
        <dbReference type="PROSITE-ProRule" id="PRU00285"/>
    </source>
</evidence>
<evidence type="ECO:0000313" key="5">
    <source>
        <dbReference type="Proteomes" id="UP000468717"/>
    </source>
</evidence>
<dbReference type="Gene3D" id="2.60.40.790">
    <property type="match status" value="1"/>
</dbReference>
<dbReference type="InterPro" id="IPR031107">
    <property type="entry name" value="Small_HSP"/>
</dbReference>
<keyword evidence="5" id="KW-1185">Reference proteome</keyword>
<dbReference type="PROSITE" id="PS01031">
    <property type="entry name" value="SHSP"/>
    <property type="match status" value="1"/>
</dbReference>
<comment type="caution">
    <text evidence="4">The sequence shown here is derived from an EMBL/GenBank/DDBJ whole genome shotgun (WGS) entry which is preliminary data.</text>
</comment>
<dbReference type="RefSeq" id="WP_152280898.1">
    <property type="nucleotide sequence ID" value="NZ_WFLI01000001.1"/>
</dbReference>
<protein>
    <submittedName>
        <fullName evidence="4">Hsp20 family protein</fullName>
    </submittedName>
</protein>
<dbReference type="CDD" id="cd06471">
    <property type="entry name" value="ACD_LpsHSP_like"/>
    <property type="match status" value="1"/>
</dbReference>
<dbReference type="PANTHER" id="PTHR11527">
    <property type="entry name" value="HEAT-SHOCK PROTEIN 20 FAMILY MEMBER"/>
    <property type="match status" value="1"/>
</dbReference>